<dbReference type="OrthoDB" id="8378722at2"/>
<accession>A0A1B2EWA7</accession>
<organism evidence="1">
    <name type="scientific">Microvirga ossetica</name>
    <dbReference type="NCBI Taxonomy" id="1882682"/>
    <lineage>
        <taxon>Bacteria</taxon>
        <taxon>Pseudomonadati</taxon>
        <taxon>Pseudomonadota</taxon>
        <taxon>Alphaproteobacteria</taxon>
        <taxon>Hyphomicrobiales</taxon>
        <taxon>Methylobacteriaceae</taxon>
        <taxon>Microvirga</taxon>
    </lineage>
</organism>
<dbReference type="AlphaFoldDB" id="A0A1B2EWA7"/>
<reference evidence="1" key="1">
    <citation type="submission" date="2016-07" db="EMBL/GenBank/DDBJ databases">
        <title>Microvirga ossetica sp. nov. a new species of rhizobia isolated from root nodules of the legume species Vicia alpestris Steven originated from North Ossetia region in the Caucasus.</title>
        <authorList>
            <person name="Safronova V.I."/>
            <person name="Kuznetsova I.G."/>
            <person name="Sazanova A.L."/>
            <person name="Belimov A."/>
            <person name="Andronov E."/>
            <person name="Osledkin Y.S."/>
            <person name="Onishchuk O.P."/>
            <person name="Kurchak O.N."/>
            <person name="Shaposhnikov A.I."/>
            <person name="Willems A."/>
            <person name="Tikhonovich I.A."/>
        </authorList>
    </citation>
    <scope>NUCLEOTIDE SEQUENCE [LARGE SCALE GENOMIC DNA]</scope>
    <source>
        <strain evidence="1">V5/3M</strain>
        <plasmid evidence="1">unnamed2</plasmid>
    </source>
</reference>
<sequence>MRTTRETMTFDHPFSLTAVDKVQPAGTYTVDIDEELIEGLSFLAYRRVATTIYLPLIEGNHGSVQAVRVDPRELTAAHQETPPA</sequence>
<protein>
    <submittedName>
        <fullName evidence="1">Uncharacterized protein</fullName>
    </submittedName>
</protein>
<proteinExistence type="predicted"/>
<evidence type="ECO:0000313" key="1">
    <source>
        <dbReference type="EMBL" id="ANY84235.1"/>
    </source>
</evidence>
<name>A0A1B2EWA7_9HYPH</name>
<dbReference type="KEGG" id="moc:BB934_39070"/>
<dbReference type="EMBL" id="CP016619">
    <property type="protein sequence ID" value="ANY84235.1"/>
    <property type="molecule type" value="Genomic_DNA"/>
</dbReference>
<keyword evidence="1" id="KW-0614">Plasmid</keyword>
<dbReference type="RefSeq" id="WP_099515155.1">
    <property type="nucleotide sequence ID" value="NZ_CP016619.1"/>
</dbReference>
<gene>
    <name evidence="1" type="ORF">BB934_39070</name>
</gene>
<geneLocation type="plasmid" evidence="1">
    <name>unnamed2</name>
</geneLocation>